<evidence type="ECO:0000313" key="1">
    <source>
        <dbReference type="EMBL" id="KUM45730.1"/>
    </source>
</evidence>
<geneLocation type="mitochondrion" evidence="1"/>
<dbReference type="AlphaFoldDB" id="A0A101LUT0"/>
<dbReference type="EMBL" id="LKAM01000016">
    <property type="protein sequence ID" value="KUM45730.1"/>
    <property type="molecule type" value="Genomic_DNA"/>
</dbReference>
<proteinExistence type="predicted"/>
<organism evidence="1">
    <name type="scientific">Picea glauca</name>
    <name type="common">White spruce</name>
    <name type="synonym">Pinus glauca</name>
    <dbReference type="NCBI Taxonomy" id="3330"/>
    <lineage>
        <taxon>Eukaryota</taxon>
        <taxon>Viridiplantae</taxon>
        <taxon>Streptophyta</taxon>
        <taxon>Embryophyta</taxon>
        <taxon>Tracheophyta</taxon>
        <taxon>Spermatophyta</taxon>
        <taxon>Pinopsida</taxon>
        <taxon>Pinidae</taxon>
        <taxon>Conifers I</taxon>
        <taxon>Pinales</taxon>
        <taxon>Pinaceae</taxon>
        <taxon>Picea</taxon>
    </lineage>
</organism>
<keyword evidence="1" id="KW-0496">Mitochondrion</keyword>
<reference evidence="1" key="1">
    <citation type="journal article" date="2015" name="Genome Biol. Evol.">
        <title>Organellar Genomes of White Spruce (Picea glauca): Assembly and Annotation.</title>
        <authorList>
            <person name="Jackman S.D."/>
            <person name="Warren R.L."/>
            <person name="Gibb E.A."/>
            <person name="Vandervalk B.P."/>
            <person name="Mohamadi H."/>
            <person name="Chu J."/>
            <person name="Raymond A."/>
            <person name="Pleasance S."/>
            <person name="Coope R."/>
            <person name="Wildung M.R."/>
            <person name="Ritland C.E."/>
            <person name="Bousquet J."/>
            <person name="Jones S.J."/>
            <person name="Bohlmann J."/>
            <person name="Birol I."/>
        </authorList>
    </citation>
    <scope>NUCLEOTIDE SEQUENCE [LARGE SCALE GENOMIC DNA]</scope>
    <source>
        <tissue evidence="1">Flushing bud</tissue>
    </source>
</reference>
<gene>
    <name evidence="1" type="ORF">ABT39_MTgene2296</name>
</gene>
<protein>
    <submittedName>
        <fullName evidence="1">Uncharacterized protein</fullName>
    </submittedName>
</protein>
<name>A0A101LUT0_PICGL</name>
<sequence length="47" mass="5283">MEDHLRAILFLSSDPAMNALYMMICFPPHGIALHGFDWVNSLPSLLP</sequence>
<comment type="caution">
    <text evidence="1">The sequence shown here is derived from an EMBL/GenBank/DDBJ whole genome shotgun (WGS) entry which is preliminary data.</text>
</comment>
<accession>A0A101LUT0</accession>